<protein>
    <submittedName>
        <fullName evidence="5">Related to tyrosinase</fullName>
    </submittedName>
</protein>
<dbReference type="Proteomes" id="UP000225277">
    <property type="component" value="Unassembled WGS sequence"/>
</dbReference>
<feature type="domain" description="Tyrosinase copper-binding" evidence="4">
    <location>
        <begin position="250"/>
        <end position="261"/>
    </location>
</feature>
<feature type="domain" description="Tyrosinase copper-binding" evidence="3">
    <location>
        <begin position="56"/>
        <end position="73"/>
    </location>
</feature>
<keyword evidence="2" id="KW-0560">Oxidoreductase</keyword>
<dbReference type="GO" id="GO:0016491">
    <property type="term" value="F:oxidoreductase activity"/>
    <property type="evidence" value="ECO:0007669"/>
    <property type="project" value="UniProtKB-KW"/>
</dbReference>
<dbReference type="Pfam" id="PF00264">
    <property type="entry name" value="Tyrosinase"/>
    <property type="match status" value="1"/>
</dbReference>
<dbReference type="GeneID" id="35603190"/>
<dbReference type="OrthoDB" id="6132182at2759"/>
<evidence type="ECO:0000256" key="2">
    <source>
        <dbReference type="ARBA" id="ARBA00023002"/>
    </source>
</evidence>
<organism evidence="5 6">
    <name type="scientific">Ramularia collo-cygni</name>
    <dbReference type="NCBI Taxonomy" id="112498"/>
    <lineage>
        <taxon>Eukaryota</taxon>
        <taxon>Fungi</taxon>
        <taxon>Dikarya</taxon>
        <taxon>Ascomycota</taxon>
        <taxon>Pezizomycotina</taxon>
        <taxon>Dothideomycetes</taxon>
        <taxon>Dothideomycetidae</taxon>
        <taxon>Mycosphaerellales</taxon>
        <taxon>Mycosphaerellaceae</taxon>
        <taxon>Ramularia</taxon>
    </lineage>
</organism>
<dbReference type="GO" id="GO:0046872">
    <property type="term" value="F:metal ion binding"/>
    <property type="evidence" value="ECO:0007669"/>
    <property type="project" value="UniProtKB-KW"/>
</dbReference>
<dbReference type="EMBL" id="FJUY01000013">
    <property type="protein sequence ID" value="CZT22220.1"/>
    <property type="molecule type" value="Genomic_DNA"/>
</dbReference>
<dbReference type="InterPro" id="IPR002227">
    <property type="entry name" value="Tyrosinase_Cu-bd"/>
</dbReference>
<dbReference type="PANTHER" id="PTHR11474:SF125">
    <property type="entry name" value="N-ACETYL-6-HYDROXYTRYPTOPHAN OXIDASE IVOB-RELATED"/>
    <property type="match status" value="1"/>
</dbReference>
<dbReference type="Gene3D" id="1.10.1280.10">
    <property type="entry name" value="Di-copper center containing domain from catechol oxidase"/>
    <property type="match status" value="1"/>
</dbReference>
<dbReference type="InterPro" id="IPR008922">
    <property type="entry name" value="Di-copper_centre_dom_sf"/>
</dbReference>
<reference evidence="5 6" key="1">
    <citation type="submission" date="2016-03" db="EMBL/GenBank/DDBJ databases">
        <authorList>
            <person name="Ploux O."/>
        </authorList>
    </citation>
    <scope>NUCLEOTIDE SEQUENCE [LARGE SCALE GENOMIC DNA]</scope>
    <source>
        <strain evidence="5 6">URUG2</strain>
    </source>
</reference>
<sequence>MRKEWTALCSEEKKQYIDAVLCMTRLPSISGDLAPGAITRYDDFVATHINQTLHIHGTGNFLHWHRYFTWTWEKALREECGYPGYQPYINWGRYALDLRNAPIFDGSDLSIGGDGAFVNRSAINVPSDATPFIRIPAGKGGGCITTGPFRNMSVNLGPAAPVLKNITANPQMNGLGYNPRCLKRDISQYAAKNWVQDQNVTDLITQSPNISAFQTTMQGNFPAGFLGVHTGGHFFVGGDPGGDLFASPGDPYFWLQHSQVDRIWWIWQNQDPANRYHVIGDTITVNNSPPSRNATLEDIIDLGVNAPESIKLADLVDTQAGPFCYSYQ</sequence>
<dbReference type="PROSITE" id="PS00497">
    <property type="entry name" value="TYROSINASE_1"/>
    <property type="match status" value="1"/>
</dbReference>
<name>A0A2D3V9U3_9PEZI</name>
<dbReference type="SUPFAM" id="SSF48056">
    <property type="entry name" value="Di-copper centre-containing domain"/>
    <property type="match status" value="1"/>
</dbReference>
<evidence type="ECO:0000313" key="6">
    <source>
        <dbReference type="Proteomes" id="UP000225277"/>
    </source>
</evidence>
<evidence type="ECO:0000313" key="5">
    <source>
        <dbReference type="EMBL" id="CZT22220.1"/>
    </source>
</evidence>
<evidence type="ECO:0000259" key="4">
    <source>
        <dbReference type="PROSITE" id="PS00498"/>
    </source>
</evidence>
<dbReference type="RefSeq" id="XP_023629109.1">
    <property type="nucleotide sequence ID" value="XM_023773341.1"/>
</dbReference>
<accession>A0A2D3V9U3</accession>
<keyword evidence="6" id="KW-1185">Reference proteome</keyword>
<evidence type="ECO:0000256" key="1">
    <source>
        <dbReference type="ARBA" id="ARBA00022723"/>
    </source>
</evidence>
<dbReference type="PANTHER" id="PTHR11474">
    <property type="entry name" value="TYROSINASE FAMILY MEMBER"/>
    <property type="match status" value="1"/>
</dbReference>
<dbReference type="AlphaFoldDB" id="A0A2D3V9U3"/>
<dbReference type="InterPro" id="IPR050316">
    <property type="entry name" value="Tyrosinase/Hemocyanin"/>
</dbReference>
<evidence type="ECO:0000259" key="3">
    <source>
        <dbReference type="PROSITE" id="PS00497"/>
    </source>
</evidence>
<keyword evidence="1" id="KW-0479">Metal-binding</keyword>
<proteinExistence type="predicted"/>
<gene>
    <name evidence="5" type="ORF">RCC_08089</name>
</gene>
<dbReference type="PRINTS" id="PR00092">
    <property type="entry name" value="TYROSINASE"/>
</dbReference>
<dbReference type="STRING" id="112498.A0A2D3V9U3"/>
<dbReference type="PROSITE" id="PS00498">
    <property type="entry name" value="TYROSINASE_2"/>
    <property type="match status" value="1"/>
</dbReference>